<dbReference type="EMBL" id="JADGJD010000109">
    <property type="protein sequence ID" value="KAJ3054876.1"/>
    <property type="molecule type" value="Genomic_DNA"/>
</dbReference>
<dbReference type="Proteomes" id="UP001212841">
    <property type="component" value="Unassembled WGS sequence"/>
</dbReference>
<organism evidence="1 2">
    <name type="scientific">Rhizophlyctis rosea</name>
    <dbReference type="NCBI Taxonomy" id="64517"/>
    <lineage>
        <taxon>Eukaryota</taxon>
        <taxon>Fungi</taxon>
        <taxon>Fungi incertae sedis</taxon>
        <taxon>Chytridiomycota</taxon>
        <taxon>Chytridiomycota incertae sedis</taxon>
        <taxon>Chytridiomycetes</taxon>
        <taxon>Rhizophlyctidales</taxon>
        <taxon>Rhizophlyctidaceae</taxon>
        <taxon>Rhizophlyctis</taxon>
    </lineage>
</organism>
<keyword evidence="2" id="KW-1185">Reference proteome</keyword>
<protein>
    <submittedName>
        <fullName evidence="1">Uncharacterized protein</fullName>
    </submittedName>
</protein>
<accession>A0AAD5X3N5</accession>
<name>A0AAD5X3N5_9FUNG</name>
<gene>
    <name evidence="1" type="ORF">HK097_000502</name>
</gene>
<reference evidence="1" key="1">
    <citation type="submission" date="2020-05" db="EMBL/GenBank/DDBJ databases">
        <title>Phylogenomic resolution of chytrid fungi.</title>
        <authorList>
            <person name="Stajich J.E."/>
            <person name="Amses K."/>
            <person name="Simmons R."/>
            <person name="Seto K."/>
            <person name="Myers J."/>
            <person name="Bonds A."/>
            <person name="Quandt C.A."/>
            <person name="Barry K."/>
            <person name="Liu P."/>
            <person name="Grigoriev I."/>
            <person name="Longcore J.E."/>
            <person name="James T.Y."/>
        </authorList>
    </citation>
    <scope>NUCLEOTIDE SEQUENCE</scope>
    <source>
        <strain evidence="1">JEL0318</strain>
    </source>
</reference>
<dbReference type="AlphaFoldDB" id="A0AAD5X3N5"/>
<sequence>MEATTLSTLPTASPPKVTTAFGTKHFDPTSPWYVCASAPIWMTTLPQFPHNNITLPEAFHNASYLFRELLTNADSVFEVDLHNTPQRGGPPKVLESEDAPWQSVSVCAGGEEADLQKEKGPITSLVV</sequence>
<evidence type="ECO:0000313" key="2">
    <source>
        <dbReference type="Proteomes" id="UP001212841"/>
    </source>
</evidence>
<comment type="caution">
    <text evidence="1">The sequence shown here is derived from an EMBL/GenBank/DDBJ whole genome shotgun (WGS) entry which is preliminary data.</text>
</comment>
<proteinExistence type="predicted"/>
<evidence type="ECO:0000313" key="1">
    <source>
        <dbReference type="EMBL" id="KAJ3054876.1"/>
    </source>
</evidence>